<protein>
    <submittedName>
        <fullName evidence="9">Iron ABC transporter</fullName>
    </submittedName>
</protein>
<evidence type="ECO:0000256" key="5">
    <source>
        <dbReference type="ARBA" id="ARBA00022692"/>
    </source>
</evidence>
<sequence>RWLTILPLGPATGRALGVSLARSRAALLLLAAILTAGATLTVGPLSFVGLMAPHIVRMLGLRRPTPQILAAGLLGAGLMVLADWLGRTIAFPWQVPAGLVATFVGGTYFIWLMQRRRPA</sequence>
<evidence type="ECO:0000256" key="8">
    <source>
        <dbReference type="SAM" id="Phobius"/>
    </source>
</evidence>
<keyword evidence="3" id="KW-0813">Transport</keyword>
<proteinExistence type="inferred from homology"/>
<dbReference type="Gene3D" id="1.10.3470.10">
    <property type="entry name" value="ABC transporter involved in vitamin B12 uptake, BtuC"/>
    <property type="match status" value="1"/>
</dbReference>
<dbReference type="SUPFAM" id="SSF81345">
    <property type="entry name" value="ABC transporter involved in vitamin B12 uptake, BtuC"/>
    <property type="match status" value="1"/>
</dbReference>
<dbReference type="PANTHER" id="PTHR30472">
    <property type="entry name" value="FERRIC ENTEROBACTIN TRANSPORT SYSTEM PERMEASE PROTEIN"/>
    <property type="match status" value="1"/>
</dbReference>
<dbReference type="RefSeq" id="WP_034847157.1">
    <property type="nucleotide sequence ID" value="NZ_JANX01000649.1"/>
</dbReference>
<dbReference type="GO" id="GO:0033214">
    <property type="term" value="P:siderophore-iron import into cell"/>
    <property type="evidence" value="ECO:0007669"/>
    <property type="project" value="TreeGrafter"/>
</dbReference>
<keyword evidence="4" id="KW-1003">Cell membrane</keyword>
<evidence type="ECO:0000256" key="1">
    <source>
        <dbReference type="ARBA" id="ARBA00004651"/>
    </source>
</evidence>
<dbReference type="Pfam" id="PF01032">
    <property type="entry name" value="FecCD"/>
    <property type="match status" value="1"/>
</dbReference>
<keyword evidence="5 8" id="KW-0812">Transmembrane</keyword>
<dbReference type="InterPro" id="IPR037294">
    <property type="entry name" value="ABC_BtuC-like"/>
</dbReference>
<evidence type="ECO:0000256" key="6">
    <source>
        <dbReference type="ARBA" id="ARBA00022989"/>
    </source>
</evidence>
<dbReference type="InterPro" id="IPR000522">
    <property type="entry name" value="ABC_transptr_permease_BtuC"/>
</dbReference>
<evidence type="ECO:0000256" key="7">
    <source>
        <dbReference type="ARBA" id="ARBA00023136"/>
    </source>
</evidence>
<reference evidence="9 10" key="1">
    <citation type="submission" date="2014-01" db="EMBL/GenBank/DDBJ databases">
        <title>Genome sequence determination for a cystic fibrosis isolate, Inquilinus limosus.</title>
        <authorList>
            <person name="Pino M."/>
            <person name="Di Conza J."/>
            <person name="Gutkind G."/>
        </authorList>
    </citation>
    <scope>NUCLEOTIDE SEQUENCE [LARGE SCALE GENOMIC DNA]</scope>
    <source>
        <strain evidence="9 10">MP06</strain>
    </source>
</reference>
<comment type="subcellular location">
    <subcellularLocation>
        <location evidence="1">Cell membrane</location>
        <topology evidence="1">Multi-pass membrane protein</topology>
    </subcellularLocation>
</comment>
<evidence type="ECO:0000256" key="2">
    <source>
        <dbReference type="ARBA" id="ARBA00007935"/>
    </source>
</evidence>
<dbReference type="AlphaFoldDB" id="A0A0A0CYW8"/>
<dbReference type="EMBL" id="JANX01000649">
    <property type="protein sequence ID" value="KGM30929.1"/>
    <property type="molecule type" value="Genomic_DNA"/>
</dbReference>
<dbReference type="OrthoDB" id="9811721at2"/>
<feature type="transmembrane region" description="Helical" evidence="8">
    <location>
        <begin position="91"/>
        <end position="113"/>
    </location>
</feature>
<gene>
    <name evidence="9" type="ORF">P409_30200</name>
</gene>
<feature type="transmembrane region" description="Helical" evidence="8">
    <location>
        <begin position="27"/>
        <end position="56"/>
    </location>
</feature>
<accession>A0A0A0CYW8</accession>
<evidence type="ECO:0000313" key="10">
    <source>
        <dbReference type="Proteomes" id="UP000029995"/>
    </source>
</evidence>
<feature type="transmembrane region" description="Helical" evidence="8">
    <location>
        <begin position="68"/>
        <end position="85"/>
    </location>
</feature>
<dbReference type="GO" id="GO:0022857">
    <property type="term" value="F:transmembrane transporter activity"/>
    <property type="evidence" value="ECO:0007669"/>
    <property type="project" value="InterPro"/>
</dbReference>
<comment type="caution">
    <text evidence="9">The sequence shown here is derived from an EMBL/GenBank/DDBJ whole genome shotgun (WGS) entry which is preliminary data.</text>
</comment>
<evidence type="ECO:0000256" key="3">
    <source>
        <dbReference type="ARBA" id="ARBA00022448"/>
    </source>
</evidence>
<name>A0A0A0CYW8_9PROT</name>
<evidence type="ECO:0000256" key="4">
    <source>
        <dbReference type="ARBA" id="ARBA00022475"/>
    </source>
</evidence>
<organism evidence="9 10">
    <name type="scientific">Inquilinus limosus MP06</name>
    <dbReference type="NCBI Taxonomy" id="1398085"/>
    <lineage>
        <taxon>Bacteria</taxon>
        <taxon>Pseudomonadati</taxon>
        <taxon>Pseudomonadota</taxon>
        <taxon>Alphaproteobacteria</taxon>
        <taxon>Rhodospirillales</taxon>
        <taxon>Rhodospirillaceae</taxon>
        <taxon>Inquilinus</taxon>
    </lineage>
</organism>
<dbReference type="Proteomes" id="UP000029995">
    <property type="component" value="Unassembled WGS sequence"/>
</dbReference>
<dbReference type="GO" id="GO:0005886">
    <property type="term" value="C:plasma membrane"/>
    <property type="evidence" value="ECO:0007669"/>
    <property type="project" value="UniProtKB-SubCell"/>
</dbReference>
<comment type="similarity">
    <text evidence="2">Belongs to the binding-protein-dependent transport system permease family. FecCD subfamily.</text>
</comment>
<feature type="non-terminal residue" evidence="9">
    <location>
        <position position="1"/>
    </location>
</feature>
<keyword evidence="7 8" id="KW-0472">Membrane</keyword>
<keyword evidence="6 8" id="KW-1133">Transmembrane helix</keyword>
<dbReference type="PANTHER" id="PTHR30472:SF37">
    <property type="entry name" value="FE(3+) DICITRATE TRANSPORT SYSTEM PERMEASE PROTEIN FECD-RELATED"/>
    <property type="match status" value="1"/>
</dbReference>
<evidence type="ECO:0000313" key="9">
    <source>
        <dbReference type="EMBL" id="KGM30929.1"/>
    </source>
</evidence>